<protein>
    <submittedName>
        <fullName evidence="3">NAD-dependent epimerase/dehydratase family protein</fullName>
    </submittedName>
</protein>
<evidence type="ECO:0000313" key="4">
    <source>
        <dbReference type="Proteomes" id="UP001276564"/>
    </source>
</evidence>
<dbReference type="SUPFAM" id="SSF51735">
    <property type="entry name" value="NAD(P)-binding Rossmann-fold domains"/>
    <property type="match status" value="1"/>
</dbReference>
<dbReference type="RefSeq" id="WP_320254449.1">
    <property type="nucleotide sequence ID" value="NZ_JAVIIO010000003.1"/>
</dbReference>
<dbReference type="Pfam" id="PF01370">
    <property type="entry name" value="Epimerase"/>
    <property type="match status" value="1"/>
</dbReference>
<evidence type="ECO:0000256" key="1">
    <source>
        <dbReference type="ARBA" id="ARBA00023027"/>
    </source>
</evidence>
<evidence type="ECO:0000313" key="3">
    <source>
        <dbReference type="EMBL" id="MDX8540816.1"/>
    </source>
</evidence>
<dbReference type="PRINTS" id="PR01713">
    <property type="entry name" value="NUCEPIMERASE"/>
</dbReference>
<name>A0ABU5AUC8_9HYPH</name>
<gene>
    <name evidence="3" type="ORF">RFM23_24680</name>
</gene>
<accession>A0ABU5AUC8</accession>
<feature type="domain" description="NAD-dependent epimerase/dehydratase" evidence="2">
    <location>
        <begin position="3"/>
        <end position="250"/>
    </location>
</feature>
<dbReference type="PANTHER" id="PTHR43574">
    <property type="entry name" value="EPIMERASE-RELATED"/>
    <property type="match status" value="1"/>
</dbReference>
<keyword evidence="4" id="KW-1185">Reference proteome</keyword>
<proteinExistence type="predicted"/>
<dbReference type="InterPro" id="IPR001509">
    <property type="entry name" value="Epimerase_deHydtase"/>
</dbReference>
<evidence type="ECO:0000259" key="2">
    <source>
        <dbReference type="Pfam" id="PF01370"/>
    </source>
</evidence>
<keyword evidence="1" id="KW-0520">NAD</keyword>
<dbReference type="EMBL" id="JAVIIP010000016">
    <property type="protein sequence ID" value="MDX8540816.1"/>
    <property type="molecule type" value="Genomic_DNA"/>
</dbReference>
<sequence>MSIVVTGAAGFIGSHVCQRLLARGDDVIGIDNMNSYYDPALKAARLARLSGRKGFSFHQLDIAEPGALAAALGKRPVRGIVHLAAQAGVRYSLENPRAYIHANIAGQLEILELCRASSGLEHLVYASSSSVYGGNTKVPFAESDRVDDPVSIYAATKKADELMSSTYAHLFDLPQTGLRFFTVYGPWGRPDMASWIFTEAMLAGKPIRVFNHGEMWRDFTYIDDIVEGVVAVLDKPPASDGPRHRLYNIGNSQPVHLGRFIDTLESLLGVKAIRDNLPLQPGEVEKTYADTSALERDFGFRPKVRIEEGLRKFVDWYRQEWRPEGKR</sequence>
<dbReference type="Gene3D" id="3.40.50.720">
    <property type="entry name" value="NAD(P)-binding Rossmann-like Domain"/>
    <property type="match status" value="1"/>
</dbReference>
<dbReference type="Proteomes" id="UP001276564">
    <property type="component" value="Unassembled WGS sequence"/>
</dbReference>
<comment type="caution">
    <text evidence="3">The sequence shown here is derived from an EMBL/GenBank/DDBJ whole genome shotgun (WGS) entry which is preliminary data.</text>
</comment>
<organism evidence="3 4">
    <name type="scientific">Mesorhizobium abyssinicae</name>
    <dbReference type="NCBI Taxonomy" id="1209958"/>
    <lineage>
        <taxon>Bacteria</taxon>
        <taxon>Pseudomonadati</taxon>
        <taxon>Pseudomonadota</taxon>
        <taxon>Alphaproteobacteria</taxon>
        <taxon>Hyphomicrobiales</taxon>
        <taxon>Phyllobacteriaceae</taxon>
        <taxon>Mesorhizobium</taxon>
    </lineage>
</organism>
<reference evidence="3 4" key="1">
    <citation type="submission" date="2023-08" db="EMBL/GenBank/DDBJ databases">
        <title>Implementing the SeqCode for naming new Mesorhizobium species isolated from Vachellia karroo root nodules.</title>
        <authorList>
            <person name="Van Lill M."/>
        </authorList>
    </citation>
    <scope>NUCLEOTIDE SEQUENCE [LARGE SCALE GENOMIC DNA]</scope>
    <source>
        <strain evidence="3 4">VK4B</strain>
    </source>
</reference>
<dbReference type="InterPro" id="IPR036291">
    <property type="entry name" value="NAD(P)-bd_dom_sf"/>
</dbReference>